<dbReference type="Gene3D" id="2.30.30.40">
    <property type="entry name" value="SH3 Domains"/>
    <property type="match status" value="1"/>
</dbReference>
<dbReference type="RefSeq" id="WP_189570448.1">
    <property type="nucleotide sequence ID" value="NZ_BMXU01000001.1"/>
</dbReference>
<keyword evidence="3" id="KW-1185">Reference proteome</keyword>
<comment type="caution">
    <text evidence="2">The sequence shown here is derived from an EMBL/GenBank/DDBJ whole genome shotgun (WGS) entry which is preliminary data.</text>
</comment>
<name>A0ABV7MA41_9PROT</name>
<evidence type="ECO:0000313" key="3">
    <source>
        <dbReference type="Proteomes" id="UP001595607"/>
    </source>
</evidence>
<proteinExistence type="predicted"/>
<dbReference type="InterPro" id="IPR010466">
    <property type="entry name" value="DUF1058"/>
</dbReference>
<evidence type="ECO:0000256" key="1">
    <source>
        <dbReference type="SAM" id="SignalP"/>
    </source>
</evidence>
<dbReference type="Pfam" id="PF06347">
    <property type="entry name" value="SH3_4"/>
    <property type="match status" value="2"/>
</dbReference>
<organism evidence="2 3">
    <name type="scientific">Parvularcula lutaonensis</name>
    <dbReference type="NCBI Taxonomy" id="491923"/>
    <lineage>
        <taxon>Bacteria</taxon>
        <taxon>Pseudomonadati</taxon>
        <taxon>Pseudomonadota</taxon>
        <taxon>Alphaproteobacteria</taxon>
        <taxon>Parvularculales</taxon>
        <taxon>Parvularculaceae</taxon>
        <taxon>Parvularcula</taxon>
    </lineage>
</organism>
<dbReference type="EMBL" id="JBHRVA010000002">
    <property type="protein sequence ID" value="MFC3302309.1"/>
    <property type="molecule type" value="Genomic_DNA"/>
</dbReference>
<reference evidence="3" key="1">
    <citation type="journal article" date="2019" name="Int. J. Syst. Evol. Microbiol.">
        <title>The Global Catalogue of Microorganisms (GCM) 10K type strain sequencing project: providing services to taxonomists for standard genome sequencing and annotation.</title>
        <authorList>
            <consortium name="The Broad Institute Genomics Platform"/>
            <consortium name="The Broad Institute Genome Sequencing Center for Infectious Disease"/>
            <person name="Wu L."/>
            <person name="Ma J."/>
        </authorList>
    </citation>
    <scope>NUCLEOTIDE SEQUENCE [LARGE SCALE GENOMIC DNA]</scope>
    <source>
        <strain evidence="3">KCTC 22245</strain>
    </source>
</reference>
<dbReference type="Proteomes" id="UP001595607">
    <property type="component" value="Unassembled WGS sequence"/>
</dbReference>
<accession>A0ABV7MA41</accession>
<keyword evidence="1" id="KW-0732">Signal</keyword>
<protein>
    <submittedName>
        <fullName evidence="2">SH3 domain-containing protein</fullName>
    </submittedName>
</protein>
<feature type="signal peptide" evidence="1">
    <location>
        <begin position="1"/>
        <end position="30"/>
    </location>
</feature>
<sequence>MRAMPQRLGLSILILALISMVSAITGSARAQDEETRTGFSGLPVPRFVALKKDVVNGRAGPSLDLDVVVIYRKKGLPVKVIAETSDNVWRRVEDHTGRRVWINRSMLAENKHALIEERTVIFAEPTEEALPRARLEPGVMAKLEMCEGDWCRVKTKDFRGWAEKQNLWGTF</sequence>
<gene>
    <name evidence="2" type="ORF">ACFONP_06140</name>
</gene>
<evidence type="ECO:0000313" key="2">
    <source>
        <dbReference type="EMBL" id="MFC3302309.1"/>
    </source>
</evidence>
<feature type="chain" id="PRO_5046437907" evidence="1">
    <location>
        <begin position="31"/>
        <end position="171"/>
    </location>
</feature>